<keyword evidence="6" id="KW-0813">Transport</keyword>
<comment type="catalytic activity">
    <reaction evidence="6">
        <text>Na(+)(in) + 2 H(+)(out) = Na(+)(out) + 2 H(+)(in)</text>
        <dbReference type="Rhea" id="RHEA:29251"/>
        <dbReference type="ChEBI" id="CHEBI:15378"/>
        <dbReference type="ChEBI" id="CHEBI:29101"/>
    </reaction>
</comment>
<evidence type="ECO:0000313" key="8">
    <source>
        <dbReference type="Proteomes" id="UP000283523"/>
    </source>
</evidence>
<comment type="function">
    <text evidence="6">Na(+)/H(+) antiporter that extrudes sodium in exchange for external protons.</text>
</comment>
<feature type="transmembrane region" description="Helical" evidence="6">
    <location>
        <begin position="111"/>
        <end position="132"/>
    </location>
</feature>
<evidence type="ECO:0000256" key="2">
    <source>
        <dbReference type="ARBA" id="ARBA00022475"/>
    </source>
</evidence>
<feature type="transmembrane region" description="Helical" evidence="6">
    <location>
        <begin position="138"/>
        <end position="156"/>
    </location>
</feature>
<feature type="transmembrane region" description="Helical" evidence="6">
    <location>
        <begin position="72"/>
        <end position="90"/>
    </location>
</feature>
<feature type="transmembrane region" description="Helical" evidence="6">
    <location>
        <begin position="376"/>
        <end position="402"/>
    </location>
</feature>
<dbReference type="Pfam" id="PF06965">
    <property type="entry name" value="Na_H_antiport_1"/>
    <property type="match status" value="1"/>
</dbReference>
<feature type="transmembrane region" description="Helical" evidence="6">
    <location>
        <begin position="195"/>
        <end position="223"/>
    </location>
</feature>
<dbReference type="InterPro" id="IPR004670">
    <property type="entry name" value="NhaA"/>
</dbReference>
<reference evidence="7 8" key="1">
    <citation type="submission" date="2018-08" db="EMBL/GenBank/DDBJ databases">
        <title>Fibrisoma montanum sp. nov., isolated from Danxia mountain soil.</title>
        <authorList>
            <person name="Huang Y."/>
        </authorList>
    </citation>
    <scope>NUCLEOTIDE SEQUENCE [LARGE SCALE GENOMIC DNA]</scope>
    <source>
        <strain evidence="7 8">HYT19</strain>
    </source>
</reference>
<dbReference type="Proteomes" id="UP000283523">
    <property type="component" value="Unassembled WGS sequence"/>
</dbReference>
<gene>
    <name evidence="6 7" type="primary">nhaA</name>
    <name evidence="7" type="ORF">DYU11_31595</name>
</gene>
<dbReference type="PANTHER" id="PTHR30341">
    <property type="entry name" value="SODIUM ION/PROTON ANTIPORTER NHAA-RELATED"/>
    <property type="match status" value="1"/>
</dbReference>
<evidence type="ECO:0000256" key="1">
    <source>
        <dbReference type="ARBA" id="ARBA00004429"/>
    </source>
</evidence>
<keyword evidence="8" id="KW-1185">Reference proteome</keyword>
<keyword evidence="6" id="KW-0050">Antiport</keyword>
<keyword evidence="6" id="KW-0739">Sodium transport</keyword>
<comment type="similarity">
    <text evidence="6">Belongs to the NhaA Na(+)/H(+) (TC 2.A.33) antiporter family.</text>
</comment>
<evidence type="ECO:0000256" key="4">
    <source>
        <dbReference type="ARBA" id="ARBA00022989"/>
    </source>
</evidence>
<feature type="transmembrane region" description="Helical" evidence="6">
    <location>
        <begin position="168"/>
        <end position="189"/>
    </location>
</feature>
<evidence type="ECO:0000313" key="7">
    <source>
        <dbReference type="EMBL" id="RIV17589.1"/>
    </source>
</evidence>
<comment type="subcellular location">
    <subcellularLocation>
        <location evidence="1">Cell inner membrane</location>
        <topology evidence="1">Multi-pass membrane protein</topology>
    </subcellularLocation>
    <subcellularLocation>
        <location evidence="6">Cell membrane</location>
        <topology evidence="6">Multi-pass membrane protein</topology>
    </subcellularLocation>
</comment>
<dbReference type="Gene3D" id="1.20.1530.10">
    <property type="entry name" value="Na+/H+ antiporter like domain"/>
    <property type="match status" value="1"/>
</dbReference>
<feature type="transmembrane region" description="Helical" evidence="6">
    <location>
        <begin position="307"/>
        <end position="328"/>
    </location>
</feature>
<dbReference type="InterPro" id="IPR023171">
    <property type="entry name" value="Na/H_antiporter_dom_sf"/>
</dbReference>
<keyword evidence="2 6" id="KW-1003">Cell membrane</keyword>
<organism evidence="7 8">
    <name type="scientific">Fibrisoma montanum</name>
    <dbReference type="NCBI Taxonomy" id="2305895"/>
    <lineage>
        <taxon>Bacteria</taxon>
        <taxon>Pseudomonadati</taxon>
        <taxon>Bacteroidota</taxon>
        <taxon>Cytophagia</taxon>
        <taxon>Cytophagales</taxon>
        <taxon>Spirosomataceae</taxon>
        <taxon>Fibrisoma</taxon>
    </lineage>
</organism>
<comment type="caution">
    <text evidence="7">The sequence shown here is derived from an EMBL/GenBank/DDBJ whole genome shotgun (WGS) entry which is preliminary data.</text>
</comment>
<dbReference type="EMBL" id="QXED01000017">
    <property type="protein sequence ID" value="RIV17589.1"/>
    <property type="molecule type" value="Genomic_DNA"/>
</dbReference>
<dbReference type="OrthoDB" id="9808135at2"/>
<protein>
    <recommendedName>
        <fullName evidence="6">Na(+)/H(+) antiporter NhaA</fullName>
    </recommendedName>
    <alternativeName>
        <fullName evidence="6">Sodium/proton antiporter NhaA</fullName>
    </alternativeName>
</protein>
<evidence type="ECO:0000256" key="3">
    <source>
        <dbReference type="ARBA" id="ARBA00022692"/>
    </source>
</evidence>
<keyword evidence="6" id="KW-0915">Sodium</keyword>
<sequence>MNTLSNASNNPLIRPFAEFFRTESASGLILLGSSVTALLLANLDAGVARHFPAIWDSTLSLSVNDFRLEKTVAHWINDGLMALFFLVVGLEIKREVLEGELSSMQQAALPLVSAVGGMLVPALLFTILNWQVPTSSGWGIPMATDIAFALAILYLLGDRAPLSLKIFLTALAIADDLGAVVVIALFYTHEIHLDYLAWAGGIWVFLLVLNWLGVRILTIYLLLGLVLWYCTLKSGVHATIAGVLLASTIPFRIRYNQRELMQFLDHRMAVIRDAIRTNNVQPRDITEELEDINEHTSSPAQRLEAQLHGPVSFIIIPLFAFCNTSLLIDVGLINQLLSPLPLGIMVGLFIGKPLGISLLSWLAVRLGFASLPAGVSWMQLIGVACLAGVGFTMSIFVTLLAFAGQSDLQSIAKLAILIASLLSGVVGYVLLTSASPQANRTDLAPEALQKQV</sequence>
<dbReference type="NCBIfam" id="TIGR00773">
    <property type="entry name" value="NhaA"/>
    <property type="match status" value="1"/>
</dbReference>
<proteinExistence type="inferred from homology"/>
<keyword evidence="6" id="KW-0406">Ion transport</keyword>
<dbReference type="GO" id="GO:0005886">
    <property type="term" value="C:plasma membrane"/>
    <property type="evidence" value="ECO:0007669"/>
    <property type="project" value="UniProtKB-SubCell"/>
</dbReference>
<name>A0A418LWL2_9BACT</name>
<evidence type="ECO:0000256" key="5">
    <source>
        <dbReference type="ARBA" id="ARBA00023136"/>
    </source>
</evidence>
<keyword evidence="3 6" id="KW-0812">Transmembrane</keyword>
<dbReference type="RefSeq" id="WP_119671755.1">
    <property type="nucleotide sequence ID" value="NZ_QXED01000017.1"/>
</dbReference>
<dbReference type="GO" id="GO:0006885">
    <property type="term" value="P:regulation of pH"/>
    <property type="evidence" value="ECO:0007669"/>
    <property type="project" value="UniProtKB-UniRule"/>
</dbReference>
<dbReference type="GO" id="GO:0015385">
    <property type="term" value="F:sodium:proton antiporter activity"/>
    <property type="evidence" value="ECO:0007669"/>
    <property type="project" value="UniProtKB-UniRule"/>
</dbReference>
<keyword evidence="5 6" id="KW-0472">Membrane</keyword>
<evidence type="ECO:0000256" key="6">
    <source>
        <dbReference type="HAMAP-Rule" id="MF_01844"/>
    </source>
</evidence>
<keyword evidence="4 6" id="KW-1133">Transmembrane helix</keyword>
<accession>A0A418LWL2</accession>
<feature type="transmembrane region" description="Helical" evidence="6">
    <location>
        <begin position="235"/>
        <end position="253"/>
    </location>
</feature>
<dbReference type="PANTHER" id="PTHR30341:SF0">
    <property type="entry name" value="NA(+)_H(+) ANTIPORTER NHAA"/>
    <property type="match status" value="1"/>
</dbReference>
<dbReference type="HAMAP" id="MF_01844">
    <property type="entry name" value="NhaA"/>
    <property type="match status" value="1"/>
</dbReference>
<feature type="transmembrane region" description="Helical" evidence="6">
    <location>
        <begin position="414"/>
        <end position="431"/>
    </location>
</feature>
<dbReference type="AlphaFoldDB" id="A0A418LWL2"/>
<feature type="transmembrane region" description="Helical" evidence="6">
    <location>
        <begin position="340"/>
        <end position="364"/>
    </location>
</feature>